<proteinExistence type="predicted"/>
<sequence length="169" mass="18945">MSDLPLVCKWDGESFKPVGRYAKEADAQFVIGANYRLAQYQERSTATHNHEFAWLAEAWRNLPEDLADQYPSPEHLRKRALVQAGYYNELIVDAGTKATALRFAAALRFKDEFALVIVRGHIVIERTPKSQSKYAMGAKVFQESKTAIMAIVSEIIGVSPEELQKAEAA</sequence>
<evidence type="ECO:0000313" key="1">
    <source>
        <dbReference type="EMBL" id="CAB4145928.1"/>
    </source>
</evidence>
<dbReference type="EMBL" id="LR797150">
    <property type="protein sequence ID" value="CAB4190037.1"/>
    <property type="molecule type" value="Genomic_DNA"/>
</dbReference>
<evidence type="ECO:0000313" key="3">
    <source>
        <dbReference type="EMBL" id="CAB4190037.1"/>
    </source>
</evidence>
<evidence type="ECO:0000313" key="2">
    <source>
        <dbReference type="EMBL" id="CAB4176852.1"/>
    </source>
</evidence>
<reference evidence="1" key="1">
    <citation type="submission" date="2020-04" db="EMBL/GenBank/DDBJ databases">
        <authorList>
            <person name="Chiriac C."/>
            <person name="Salcher M."/>
            <person name="Ghai R."/>
            <person name="Kavagutti S V."/>
        </authorList>
    </citation>
    <scope>NUCLEOTIDE SEQUENCE</scope>
</reference>
<name>A0A6J5MH32_9CAUD</name>
<dbReference type="EMBL" id="LR796939">
    <property type="protein sequence ID" value="CAB4176852.1"/>
    <property type="molecule type" value="Genomic_DNA"/>
</dbReference>
<dbReference type="EMBL" id="LR796459">
    <property type="protein sequence ID" value="CAB4145928.1"/>
    <property type="molecule type" value="Genomic_DNA"/>
</dbReference>
<gene>
    <name evidence="3" type="ORF">UFOVP1204_39</name>
    <name evidence="1" type="ORF">UFOVP473_62</name>
    <name evidence="2" type="ORF">UFOVP983_62</name>
</gene>
<accession>A0A6J5MH32</accession>
<protein>
    <submittedName>
        <fullName evidence="1">Uncharacterized protein</fullName>
    </submittedName>
</protein>
<organism evidence="1">
    <name type="scientific">uncultured Caudovirales phage</name>
    <dbReference type="NCBI Taxonomy" id="2100421"/>
    <lineage>
        <taxon>Viruses</taxon>
        <taxon>Duplodnaviria</taxon>
        <taxon>Heunggongvirae</taxon>
        <taxon>Uroviricota</taxon>
        <taxon>Caudoviricetes</taxon>
        <taxon>Peduoviridae</taxon>
        <taxon>Maltschvirus</taxon>
        <taxon>Maltschvirus maltsch</taxon>
    </lineage>
</organism>